<gene>
    <name evidence="2" type="ORF">CEPIT_LOCUS5746</name>
</gene>
<reference evidence="2" key="1">
    <citation type="submission" date="2022-07" db="EMBL/GenBank/DDBJ databases">
        <authorList>
            <person name="Macas J."/>
            <person name="Novak P."/>
            <person name="Neumann P."/>
        </authorList>
    </citation>
    <scope>NUCLEOTIDE SEQUENCE</scope>
</reference>
<evidence type="ECO:0000313" key="3">
    <source>
        <dbReference type="Proteomes" id="UP001152523"/>
    </source>
</evidence>
<name>A0AAV0CFL2_9ASTE</name>
<evidence type="ECO:0000313" key="2">
    <source>
        <dbReference type="EMBL" id="CAH9076038.1"/>
    </source>
</evidence>
<dbReference type="EMBL" id="CAMAPF010000030">
    <property type="protein sequence ID" value="CAH9076038.1"/>
    <property type="molecule type" value="Genomic_DNA"/>
</dbReference>
<dbReference type="AlphaFoldDB" id="A0AAV0CFL2"/>
<comment type="caution">
    <text evidence="2">The sequence shown here is derived from an EMBL/GenBank/DDBJ whole genome shotgun (WGS) entry which is preliminary data.</text>
</comment>
<organism evidence="2 3">
    <name type="scientific">Cuscuta epithymum</name>
    <dbReference type="NCBI Taxonomy" id="186058"/>
    <lineage>
        <taxon>Eukaryota</taxon>
        <taxon>Viridiplantae</taxon>
        <taxon>Streptophyta</taxon>
        <taxon>Embryophyta</taxon>
        <taxon>Tracheophyta</taxon>
        <taxon>Spermatophyta</taxon>
        <taxon>Magnoliopsida</taxon>
        <taxon>eudicotyledons</taxon>
        <taxon>Gunneridae</taxon>
        <taxon>Pentapetalae</taxon>
        <taxon>asterids</taxon>
        <taxon>lamiids</taxon>
        <taxon>Solanales</taxon>
        <taxon>Convolvulaceae</taxon>
        <taxon>Cuscuteae</taxon>
        <taxon>Cuscuta</taxon>
        <taxon>Cuscuta subgen. Cuscuta</taxon>
    </lineage>
</organism>
<dbReference type="Proteomes" id="UP001152523">
    <property type="component" value="Unassembled WGS sequence"/>
</dbReference>
<keyword evidence="3" id="KW-1185">Reference proteome</keyword>
<evidence type="ECO:0008006" key="4">
    <source>
        <dbReference type="Google" id="ProtNLM"/>
    </source>
</evidence>
<proteinExistence type="predicted"/>
<feature type="region of interest" description="Disordered" evidence="1">
    <location>
        <begin position="88"/>
        <end position="114"/>
    </location>
</feature>
<accession>A0AAV0CFL2</accession>
<protein>
    <recommendedName>
        <fullName evidence="4">Transposase MuDR plant domain-containing protein</fullName>
    </recommendedName>
</protein>
<feature type="compositionally biased region" description="Polar residues" evidence="1">
    <location>
        <begin position="88"/>
        <end position="110"/>
    </location>
</feature>
<evidence type="ECO:0000256" key="1">
    <source>
        <dbReference type="SAM" id="MobiDB-lite"/>
    </source>
</evidence>
<sequence length="212" mass="24032">MALKKSQPNYAKYHLCVELFPLFVSTLAHFSSQLLAFDLNVSPNGEFGHLEDAFVMHHHTFDVSSPQTEDMSLDMYATNADISIHSGDTNPLPTHVSGSSNEVSSPTSSDGEGLAGNEHSDLDYFHDFQDIQVICHFHHTRIATKSIYKDKRSLSHHLKMYVILNLFQYTTRTSTRKFLHVVCVDDEACDWDVHAVRLDGCQMFQIGRSFIH</sequence>